<dbReference type="Proteomes" id="UP000477920">
    <property type="component" value="Unassembled WGS sequence"/>
</dbReference>
<accession>A0AB34D5Q8</accession>
<dbReference type="PROSITE" id="PS51996">
    <property type="entry name" value="TR_MART"/>
    <property type="match status" value="1"/>
</dbReference>
<name>A0AB34D5Q8_BACCE</name>
<evidence type="ECO:0000313" key="3">
    <source>
        <dbReference type="EMBL" id="KAB2494291.1"/>
    </source>
</evidence>
<sequence>MMNIKKKTIGTLLLSFGILTSGGVLGSSSVLAAPVYTEQAQEIYNFGEDYESAKIWINQHLKPLYKSMHEESKDPKKLMDFYTYFGVLINQNLRENMPVSEEGMSKFLRENKPWPVGSKYSVEEKTKYCIGFDQLFQKEIAKLPSSMVLYRRVDGETFRKGLKLDATKVESWDKETIDKDTFANFKKEFEHKVIKHLGYTSTSIVEDPLYEVKDMPVLIELSAPKGTRALFIDNAFAEIVFPRNTSYILDEISLFQEKKNGYRNDGIKVKAHVIAN</sequence>
<organism evidence="3 4">
    <name type="scientific">Bacillus cereus</name>
    <dbReference type="NCBI Taxonomy" id="1396"/>
    <lineage>
        <taxon>Bacteria</taxon>
        <taxon>Bacillati</taxon>
        <taxon>Bacillota</taxon>
        <taxon>Bacilli</taxon>
        <taxon>Bacillales</taxon>
        <taxon>Bacillaceae</taxon>
        <taxon>Bacillus</taxon>
        <taxon>Bacillus cereus group</taxon>
    </lineage>
</organism>
<dbReference type="Pfam" id="PF03496">
    <property type="entry name" value="ADPrib_exo_Tox"/>
    <property type="match status" value="1"/>
</dbReference>
<reference evidence="3 4" key="1">
    <citation type="submission" date="2019-10" db="EMBL/GenBank/DDBJ databases">
        <title>Bacillus from the desert of Cuatro Cinegas, Coahuila.</title>
        <authorList>
            <person name="Olmedo-Alvarez G."/>
            <person name="Saldana S."/>
            <person name="Barcelo D."/>
        </authorList>
    </citation>
    <scope>NUCLEOTIDE SEQUENCE [LARGE SCALE GENOMIC DNA]</scope>
    <source>
        <strain evidence="3 4">CH101a_3T</strain>
    </source>
</reference>
<dbReference type="EMBL" id="WBPB01000058">
    <property type="protein sequence ID" value="KAB2494291.1"/>
    <property type="molecule type" value="Genomic_DNA"/>
</dbReference>
<feature type="domain" description="ADP ribosyltransferase" evidence="2">
    <location>
        <begin position="56"/>
        <end position="260"/>
    </location>
</feature>
<proteinExistence type="predicted"/>
<evidence type="ECO:0000313" key="4">
    <source>
        <dbReference type="Proteomes" id="UP000477920"/>
    </source>
</evidence>
<feature type="signal peptide" evidence="1">
    <location>
        <begin position="1"/>
        <end position="32"/>
    </location>
</feature>
<dbReference type="Gene3D" id="3.90.176.10">
    <property type="entry name" value="Toxin ADP-ribosyltransferase, Chain A, domain 1"/>
    <property type="match status" value="1"/>
</dbReference>
<dbReference type="InterPro" id="IPR003540">
    <property type="entry name" value="ADP-ribosyltransferase"/>
</dbReference>
<keyword evidence="1" id="KW-0732">Signal</keyword>
<dbReference type="SUPFAM" id="SSF56399">
    <property type="entry name" value="ADP-ribosylation"/>
    <property type="match status" value="1"/>
</dbReference>
<gene>
    <name evidence="3" type="ORF">F8158_20735</name>
</gene>
<evidence type="ECO:0000259" key="2">
    <source>
        <dbReference type="Pfam" id="PF03496"/>
    </source>
</evidence>
<feature type="chain" id="PRO_5044245646" description="ADP ribosyltransferase domain-containing protein" evidence="1">
    <location>
        <begin position="33"/>
        <end position="276"/>
    </location>
</feature>
<comment type="caution">
    <text evidence="3">The sequence shown here is derived from an EMBL/GenBank/DDBJ whole genome shotgun (WGS) entry which is preliminary data.</text>
</comment>
<protein>
    <recommendedName>
        <fullName evidence="2">ADP ribosyltransferase domain-containing protein</fullName>
    </recommendedName>
</protein>
<evidence type="ECO:0000256" key="1">
    <source>
        <dbReference type="SAM" id="SignalP"/>
    </source>
</evidence>
<dbReference type="GO" id="GO:0005576">
    <property type="term" value="C:extracellular region"/>
    <property type="evidence" value="ECO:0007669"/>
    <property type="project" value="InterPro"/>
</dbReference>
<dbReference type="AlphaFoldDB" id="A0AB34D5Q8"/>